<sequence>MAFKKILLAVDGSSNSRFAMRHAVALARCSEGQVVLMHCFGEVPNLIGGAARTEIAAEMHKNAEEMIQVFREDLEREGVKFTVRIEHGKPSDTIVEVADDEKCDVIVMGSRGLNDFEGMLLGSVAHRVLSMSGVPVLVSR</sequence>
<dbReference type="RefSeq" id="WP_011366701.1">
    <property type="nucleotide sequence ID" value="NC_007519.1"/>
</dbReference>
<dbReference type="InterPro" id="IPR006015">
    <property type="entry name" value="Universal_stress_UspA"/>
</dbReference>
<dbReference type="PANTHER" id="PTHR46268">
    <property type="entry name" value="STRESS RESPONSE PROTEIN NHAX"/>
    <property type="match status" value="1"/>
</dbReference>
<dbReference type="KEGG" id="dde:Dde_0589"/>
<dbReference type="Proteomes" id="UP000002710">
    <property type="component" value="Chromosome"/>
</dbReference>
<dbReference type="HOGENOM" id="CLU_049301_11_0_7"/>
<evidence type="ECO:0000313" key="4">
    <source>
        <dbReference type="Proteomes" id="UP000002710"/>
    </source>
</evidence>
<dbReference type="Gene3D" id="3.40.50.620">
    <property type="entry name" value="HUPs"/>
    <property type="match status" value="1"/>
</dbReference>
<dbReference type="EMBL" id="CP000112">
    <property type="protein sequence ID" value="ABB37390.1"/>
    <property type="molecule type" value="Genomic_DNA"/>
</dbReference>
<evidence type="ECO:0000256" key="1">
    <source>
        <dbReference type="ARBA" id="ARBA00008791"/>
    </source>
</evidence>
<keyword evidence="4" id="KW-1185">Reference proteome</keyword>
<dbReference type="SUPFAM" id="SSF52402">
    <property type="entry name" value="Adenine nucleotide alpha hydrolases-like"/>
    <property type="match status" value="1"/>
</dbReference>
<reference evidence="3 4" key="1">
    <citation type="journal article" date="2011" name="J. Bacteriol.">
        <title>Complete genome sequence and updated annotation of Desulfovibrio alaskensis G20.</title>
        <authorList>
            <person name="Hauser L.J."/>
            <person name="Land M.L."/>
            <person name="Brown S.D."/>
            <person name="Larimer F."/>
            <person name="Keller K.L."/>
            <person name="Rapp-Giles B.J."/>
            <person name="Price M.N."/>
            <person name="Lin M."/>
            <person name="Bruce D.C."/>
            <person name="Detter J.C."/>
            <person name="Tapia R."/>
            <person name="Han C.S."/>
            <person name="Goodwin L.A."/>
            <person name="Cheng J.F."/>
            <person name="Pitluck S."/>
            <person name="Copeland A."/>
            <person name="Lucas S."/>
            <person name="Nolan M."/>
            <person name="Lapidus A.L."/>
            <person name="Palumbo A.V."/>
            <person name="Wall J.D."/>
        </authorList>
    </citation>
    <scope>NUCLEOTIDE SEQUENCE [LARGE SCALE GENOMIC DNA]</scope>
    <source>
        <strain evidence="4">ATCC BAA 1058 / DSM 17464 / G20</strain>
    </source>
</reference>
<dbReference type="InterPro" id="IPR014729">
    <property type="entry name" value="Rossmann-like_a/b/a_fold"/>
</dbReference>
<name>Q315K6_OLEA2</name>
<feature type="domain" description="UspA" evidence="2">
    <location>
        <begin position="3"/>
        <end position="140"/>
    </location>
</feature>
<evidence type="ECO:0000313" key="3">
    <source>
        <dbReference type="EMBL" id="ABB37390.1"/>
    </source>
</evidence>
<dbReference type="Pfam" id="PF00582">
    <property type="entry name" value="Usp"/>
    <property type="match status" value="1"/>
</dbReference>
<dbReference type="PRINTS" id="PR01438">
    <property type="entry name" value="UNVRSLSTRESS"/>
</dbReference>
<accession>Q315K6</accession>
<dbReference type="PANTHER" id="PTHR46268:SF6">
    <property type="entry name" value="UNIVERSAL STRESS PROTEIN UP12"/>
    <property type="match status" value="1"/>
</dbReference>
<proteinExistence type="inferred from homology"/>
<comment type="similarity">
    <text evidence="1">Belongs to the universal stress protein A family.</text>
</comment>
<dbReference type="CDD" id="cd00293">
    <property type="entry name" value="USP-like"/>
    <property type="match status" value="1"/>
</dbReference>
<dbReference type="InterPro" id="IPR006016">
    <property type="entry name" value="UspA"/>
</dbReference>
<dbReference type="eggNOG" id="COG0589">
    <property type="taxonomic scope" value="Bacteria"/>
</dbReference>
<organism evidence="3 4">
    <name type="scientific">Oleidesulfovibrio alaskensis (strain ATCC BAA-1058 / DSM 17464 / G20)</name>
    <name type="common">Desulfovibrio alaskensis</name>
    <dbReference type="NCBI Taxonomy" id="207559"/>
    <lineage>
        <taxon>Bacteria</taxon>
        <taxon>Pseudomonadati</taxon>
        <taxon>Thermodesulfobacteriota</taxon>
        <taxon>Desulfovibrionia</taxon>
        <taxon>Desulfovibrionales</taxon>
        <taxon>Desulfovibrionaceae</taxon>
        <taxon>Oleidesulfovibrio</taxon>
    </lineage>
</organism>
<evidence type="ECO:0000259" key="2">
    <source>
        <dbReference type="Pfam" id="PF00582"/>
    </source>
</evidence>
<gene>
    <name evidence="3" type="ordered locus">Dde_0589</name>
</gene>
<dbReference type="STRING" id="207559.Dde_0589"/>
<protein>
    <submittedName>
        <fullName evidence="3">UspA domain-containing protein</fullName>
    </submittedName>
</protein>
<dbReference type="AlphaFoldDB" id="Q315K6"/>